<dbReference type="Pfam" id="PF00270">
    <property type="entry name" value="DEAD"/>
    <property type="match status" value="1"/>
</dbReference>
<comment type="catalytic activity">
    <reaction evidence="7">
        <text>ATP + H2O = ADP + phosphate + H(+)</text>
        <dbReference type="Rhea" id="RHEA:13065"/>
        <dbReference type="ChEBI" id="CHEBI:15377"/>
        <dbReference type="ChEBI" id="CHEBI:15378"/>
        <dbReference type="ChEBI" id="CHEBI:30616"/>
        <dbReference type="ChEBI" id="CHEBI:43474"/>
        <dbReference type="ChEBI" id="CHEBI:456216"/>
        <dbReference type="EC" id="3.6.4.13"/>
    </reaction>
</comment>
<evidence type="ECO:0000256" key="5">
    <source>
        <dbReference type="ARBA" id="ARBA00022840"/>
    </source>
</evidence>
<keyword evidence="9" id="KW-0648">Protein biosynthesis</keyword>
<proteinExistence type="predicted"/>
<dbReference type="PROSITE" id="PS51192">
    <property type="entry name" value="HELICASE_ATP_BIND_1"/>
    <property type="match status" value="1"/>
</dbReference>
<dbReference type="EMBL" id="JBAHYK010000137">
    <property type="protein sequence ID" value="KAL0577791.1"/>
    <property type="molecule type" value="Genomic_DNA"/>
</dbReference>
<reference evidence="9 10" key="1">
    <citation type="submission" date="2024-02" db="EMBL/GenBank/DDBJ databases">
        <title>A draft genome for the cacao thread blight pathogen Marasmius crinis-equi.</title>
        <authorList>
            <person name="Cohen S.P."/>
            <person name="Baruah I.K."/>
            <person name="Amoako-Attah I."/>
            <person name="Bukari Y."/>
            <person name="Meinhardt L.W."/>
            <person name="Bailey B.A."/>
        </authorList>
    </citation>
    <scope>NUCLEOTIDE SEQUENCE [LARGE SCALE GENOMIC DNA]</scope>
    <source>
        <strain evidence="9 10">GH-76</strain>
    </source>
</reference>
<keyword evidence="4" id="KW-0347">Helicase</keyword>
<name>A0ABR3FRQ0_9AGAR</name>
<evidence type="ECO:0000256" key="1">
    <source>
        <dbReference type="ARBA" id="ARBA00012552"/>
    </source>
</evidence>
<evidence type="ECO:0000256" key="4">
    <source>
        <dbReference type="ARBA" id="ARBA00022806"/>
    </source>
</evidence>
<keyword evidence="2" id="KW-0547">Nucleotide-binding</keyword>
<keyword evidence="6" id="KW-0694">RNA-binding</keyword>
<evidence type="ECO:0000256" key="7">
    <source>
        <dbReference type="ARBA" id="ARBA00047984"/>
    </source>
</evidence>
<gene>
    <name evidence="9" type="primary">TIF1_2</name>
    <name evidence="9" type="ORF">V5O48_004192</name>
</gene>
<evidence type="ECO:0000313" key="9">
    <source>
        <dbReference type="EMBL" id="KAL0577791.1"/>
    </source>
</evidence>
<dbReference type="Gene3D" id="3.40.50.300">
    <property type="entry name" value="P-loop containing nucleotide triphosphate hydrolases"/>
    <property type="match status" value="1"/>
</dbReference>
<dbReference type="PANTHER" id="PTHR47959">
    <property type="entry name" value="ATP-DEPENDENT RNA HELICASE RHLE-RELATED"/>
    <property type="match status" value="1"/>
</dbReference>
<evidence type="ECO:0000256" key="6">
    <source>
        <dbReference type="ARBA" id="ARBA00022884"/>
    </source>
</evidence>
<keyword evidence="10" id="KW-1185">Reference proteome</keyword>
<dbReference type="PANTHER" id="PTHR47959:SF1">
    <property type="entry name" value="ATP-DEPENDENT RNA HELICASE DBPA"/>
    <property type="match status" value="1"/>
</dbReference>
<dbReference type="InterPro" id="IPR027417">
    <property type="entry name" value="P-loop_NTPase"/>
</dbReference>
<organism evidence="9 10">
    <name type="scientific">Marasmius crinis-equi</name>
    <dbReference type="NCBI Taxonomy" id="585013"/>
    <lineage>
        <taxon>Eukaryota</taxon>
        <taxon>Fungi</taxon>
        <taxon>Dikarya</taxon>
        <taxon>Basidiomycota</taxon>
        <taxon>Agaricomycotina</taxon>
        <taxon>Agaricomycetes</taxon>
        <taxon>Agaricomycetidae</taxon>
        <taxon>Agaricales</taxon>
        <taxon>Marasmiineae</taxon>
        <taxon>Marasmiaceae</taxon>
        <taxon>Marasmius</taxon>
    </lineage>
</organism>
<protein>
    <recommendedName>
        <fullName evidence="1">RNA helicase</fullName>
        <ecNumber evidence="1">3.6.4.13</ecNumber>
    </recommendedName>
</protein>
<dbReference type="InterPro" id="IPR050079">
    <property type="entry name" value="DEAD_box_RNA_helicase"/>
</dbReference>
<accession>A0ABR3FRQ0</accession>
<keyword evidence="5" id="KW-0067">ATP-binding</keyword>
<evidence type="ECO:0000259" key="8">
    <source>
        <dbReference type="PROSITE" id="PS51192"/>
    </source>
</evidence>
<dbReference type="SUPFAM" id="SSF52540">
    <property type="entry name" value="P-loop containing nucleoside triphosphate hydrolases"/>
    <property type="match status" value="1"/>
</dbReference>
<dbReference type="GO" id="GO:0003743">
    <property type="term" value="F:translation initiation factor activity"/>
    <property type="evidence" value="ECO:0007669"/>
    <property type="project" value="UniProtKB-KW"/>
</dbReference>
<sequence>MSAREGIGVAVGTPGRVYERSADVPSNPTSFEIFCLDEAGGMLSRGFKNQMCEVFQLLPQDTQDVFLPATMPTDVLGVIKKLMRDPVRILTNRDD</sequence>
<dbReference type="EC" id="3.6.4.13" evidence="1"/>
<keyword evidence="3" id="KW-0378">Hydrolase</keyword>
<evidence type="ECO:0000256" key="2">
    <source>
        <dbReference type="ARBA" id="ARBA00022741"/>
    </source>
</evidence>
<comment type="caution">
    <text evidence="9">The sequence shown here is derived from an EMBL/GenBank/DDBJ whole genome shotgun (WGS) entry which is preliminary data.</text>
</comment>
<dbReference type="InterPro" id="IPR011545">
    <property type="entry name" value="DEAD/DEAH_box_helicase_dom"/>
</dbReference>
<dbReference type="InterPro" id="IPR014001">
    <property type="entry name" value="Helicase_ATP-bd"/>
</dbReference>
<keyword evidence="9" id="KW-0396">Initiation factor</keyword>
<evidence type="ECO:0000256" key="3">
    <source>
        <dbReference type="ARBA" id="ARBA00022801"/>
    </source>
</evidence>
<feature type="domain" description="Helicase ATP-binding" evidence="8">
    <location>
        <begin position="1"/>
        <end position="89"/>
    </location>
</feature>
<dbReference type="Proteomes" id="UP001465976">
    <property type="component" value="Unassembled WGS sequence"/>
</dbReference>
<evidence type="ECO:0000313" key="10">
    <source>
        <dbReference type="Proteomes" id="UP001465976"/>
    </source>
</evidence>